<evidence type="ECO:0000313" key="2">
    <source>
        <dbReference type="EMBL" id="AEI64393.1"/>
    </source>
</evidence>
<protein>
    <recommendedName>
        <fullName evidence="1">Knr4/Smi1-like domain-containing protein</fullName>
    </recommendedName>
</protein>
<dbReference type="Pfam" id="PF09346">
    <property type="entry name" value="SMI1_KNR4"/>
    <property type="match status" value="1"/>
</dbReference>
<dbReference type="Gene3D" id="3.40.1580.10">
    <property type="entry name" value="SMI1/KNR4-like"/>
    <property type="match status" value="1"/>
</dbReference>
<dbReference type="HOGENOM" id="CLU_1376866_0_0_7"/>
<dbReference type="KEGG" id="mfu:LILAB_12430"/>
<feature type="domain" description="Knr4/Smi1-like" evidence="1">
    <location>
        <begin position="23"/>
        <end position="79"/>
    </location>
</feature>
<gene>
    <name evidence="2" type="ordered locus">LILAB_12430</name>
</gene>
<reference evidence="2 3" key="1">
    <citation type="journal article" date="2011" name="J. Bacteriol.">
        <title>Genome sequence of the halotolerant marine bacterium Myxococcus fulvus HW-1.</title>
        <authorList>
            <person name="Li Z.F."/>
            <person name="Li X."/>
            <person name="Liu H."/>
            <person name="Liu X."/>
            <person name="Han K."/>
            <person name="Wu Z.H."/>
            <person name="Hu W."/>
            <person name="Li F.F."/>
            <person name="Li Y.Z."/>
        </authorList>
    </citation>
    <scope>NUCLEOTIDE SEQUENCE [LARGE SCALE GENOMIC DNA]</scope>
    <source>
        <strain evidence="3">ATCC BAA-855 / HW-1</strain>
    </source>
</reference>
<accession>F8C7J3</accession>
<dbReference type="InterPro" id="IPR037883">
    <property type="entry name" value="Knr4/Smi1-like_sf"/>
</dbReference>
<dbReference type="InterPro" id="IPR018958">
    <property type="entry name" value="Knr4/Smi1-like_dom"/>
</dbReference>
<dbReference type="SUPFAM" id="SSF160631">
    <property type="entry name" value="SMI1/KNR4-like"/>
    <property type="match status" value="1"/>
</dbReference>
<evidence type="ECO:0000313" key="3">
    <source>
        <dbReference type="Proteomes" id="UP000000488"/>
    </source>
</evidence>
<dbReference type="AlphaFoldDB" id="F8C7J3"/>
<evidence type="ECO:0000259" key="1">
    <source>
        <dbReference type="Pfam" id="PF09346"/>
    </source>
</evidence>
<organism evidence="2 3">
    <name type="scientific">Myxococcus fulvus (strain ATCC BAA-855 / HW-1)</name>
    <dbReference type="NCBI Taxonomy" id="483219"/>
    <lineage>
        <taxon>Bacteria</taxon>
        <taxon>Pseudomonadati</taxon>
        <taxon>Myxococcota</taxon>
        <taxon>Myxococcia</taxon>
        <taxon>Myxococcales</taxon>
        <taxon>Cystobacterineae</taxon>
        <taxon>Myxococcaceae</taxon>
        <taxon>Myxococcus</taxon>
    </lineage>
</organism>
<dbReference type="STRING" id="483219.LILAB_12430"/>
<dbReference type="Proteomes" id="UP000000488">
    <property type="component" value="Chromosome"/>
</dbReference>
<proteinExistence type="predicted"/>
<name>F8C7J3_MYXFH</name>
<sequence length="198" mass="21793">MPPWHDWLEQQGIAVLGAPARLPSDQDIDKAEARLKVRFPASYRRFCTELGPGRLGDLLEFWVPWPVKGFFDVPRDIRARLSVVKDASGGGRQAVTEKAIQIGYVVLGGAPIPRVISSRSAELLLLPSEPTEGDECALYALDHRTSGAPPRLVKLARSFPSLVQEGFAAKRLCKLPFVAAPGADQFEMEYHPRELPAP</sequence>
<dbReference type="EMBL" id="CP002830">
    <property type="protein sequence ID" value="AEI64393.1"/>
    <property type="molecule type" value="Genomic_DNA"/>
</dbReference>